<evidence type="ECO:0000313" key="3">
    <source>
        <dbReference type="Proteomes" id="UP000317650"/>
    </source>
</evidence>
<accession>A0A4V4H203</accession>
<name>A0A4V4H203_MUSBA</name>
<organism evidence="2 3">
    <name type="scientific">Musa balbisiana</name>
    <name type="common">Banana</name>
    <dbReference type="NCBI Taxonomy" id="52838"/>
    <lineage>
        <taxon>Eukaryota</taxon>
        <taxon>Viridiplantae</taxon>
        <taxon>Streptophyta</taxon>
        <taxon>Embryophyta</taxon>
        <taxon>Tracheophyta</taxon>
        <taxon>Spermatophyta</taxon>
        <taxon>Magnoliopsida</taxon>
        <taxon>Liliopsida</taxon>
        <taxon>Zingiberales</taxon>
        <taxon>Musaceae</taxon>
        <taxon>Musa</taxon>
    </lineage>
</organism>
<evidence type="ECO:0000313" key="2">
    <source>
        <dbReference type="EMBL" id="THU42536.1"/>
    </source>
</evidence>
<sequence>MILQRKSIPCEQTTAEKTWSIPCEQTTAEKNTEPSPNLTGSTSNQWRKLENQWFPGSGDELEFHIKVSCVPGRNSIYLFNLGRPPK</sequence>
<dbReference type="Proteomes" id="UP000317650">
    <property type="component" value="Unassembled WGS sequence"/>
</dbReference>
<protein>
    <submittedName>
        <fullName evidence="2">Uncharacterized protein</fullName>
    </submittedName>
</protein>
<keyword evidence="3" id="KW-1185">Reference proteome</keyword>
<gene>
    <name evidence="2" type="ORF">C4D60_Mb00t00360</name>
</gene>
<proteinExistence type="predicted"/>
<dbReference type="AlphaFoldDB" id="A0A4V4H203"/>
<dbReference type="EMBL" id="PYDT01001251">
    <property type="protein sequence ID" value="THU42536.1"/>
    <property type="molecule type" value="Genomic_DNA"/>
</dbReference>
<feature type="region of interest" description="Disordered" evidence="1">
    <location>
        <begin position="23"/>
        <end position="44"/>
    </location>
</feature>
<comment type="caution">
    <text evidence="2">The sequence shown here is derived from an EMBL/GenBank/DDBJ whole genome shotgun (WGS) entry which is preliminary data.</text>
</comment>
<evidence type="ECO:0000256" key="1">
    <source>
        <dbReference type="SAM" id="MobiDB-lite"/>
    </source>
</evidence>
<reference evidence="2 3" key="1">
    <citation type="journal article" date="2019" name="Nat. Plants">
        <title>Genome sequencing of Musa balbisiana reveals subgenome evolution and function divergence in polyploid bananas.</title>
        <authorList>
            <person name="Yao X."/>
        </authorList>
    </citation>
    <scope>NUCLEOTIDE SEQUENCE [LARGE SCALE GENOMIC DNA]</scope>
    <source>
        <strain evidence="3">cv. DH-PKW</strain>
        <tissue evidence="2">Leaves</tissue>
    </source>
</reference>